<evidence type="ECO:0000256" key="1">
    <source>
        <dbReference type="ARBA" id="ARBA00009993"/>
    </source>
</evidence>
<evidence type="ECO:0000313" key="6">
    <source>
        <dbReference type="EMBL" id="CAE0817888.1"/>
    </source>
</evidence>
<dbReference type="SUPFAM" id="SSF81382">
    <property type="entry name" value="Skp1 dimerisation domain-like"/>
    <property type="match status" value="1"/>
</dbReference>
<comment type="pathway">
    <text evidence="3">Protein modification; protein ubiquitination.</text>
</comment>
<dbReference type="CDD" id="cd18322">
    <property type="entry name" value="BTB_POZ_SKP1"/>
    <property type="match status" value="1"/>
</dbReference>
<sequence>MPDTEIETGKWDNINFADHIVLQSNDTKPVEYAVKREAAKMSGLIKDMLEDQEESEQTMIPLPNVSGKTMKYVIQYMEYHFNNKAEPIEKPLKGKVDDVICEWDKKFLYTDLIKDGDEKQHELLIDCIMAANFLNIKDMLDLTCAAVASMIKGKTPEQIRALFNIENDFTPEEEEKIREENRWCEEA</sequence>
<reference evidence="6" key="1">
    <citation type="submission" date="2021-01" db="EMBL/GenBank/DDBJ databases">
        <authorList>
            <person name="Corre E."/>
            <person name="Pelletier E."/>
            <person name="Niang G."/>
            <person name="Scheremetjew M."/>
            <person name="Finn R."/>
            <person name="Kale V."/>
            <person name="Holt S."/>
            <person name="Cochrane G."/>
            <person name="Meng A."/>
            <person name="Brown T."/>
            <person name="Cohen L."/>
        </authorList>
    </citation>
    <scope>NUCLEOTIDE SEQUENCE</scope>
    <source>
        <strain evidence="6">CCMP1594</strain>
    </source>
</reference>
<comment type="similarity">
    <text evidence="1 3">Belongs to the SKP1 family.</text>
</comment>
<dbReference type="InterPro" id="IPR001232">
    <property type="entry name" value="SKP1-like"/>
</dbReference>
<feature type="domain" description="SKP1 component dimerisation" evidence="4">
    <location>
        <begin position="137"/>
        <end position="184"/>
    </location>
</feature>
<dbReference type="GO" id="GO:0006511">
    <property type="term" value="P:ubiquitin-dependent protein catabolic process"/>
    <property type="evidence" value="ECO:0007669"/>
    <property type="project" value="InterPro"/>
</dbReference>
<feature type="domain" description="SKP1 component POZ" evidence="5">
    <location>
        <begin position="19"/>
        <end position="80"/>
    </location>
</feature>
<dbReference type="PANTHER" id="PTHR11165">
    <property type="entry name" value="SKP1"/>
    <property type="match status" value="1"/>
</dbReference>
<evidence type="ECO:0000259" key="4">
    <source>
        <dbReference type="Pfam" id="PF01466"/>
    </source>
</evidence>
<dbReference type="InterPro" id="IPR011333">
    <property type="entry name" value="SKP1/BTB/POZ_sf"/>
</dbReference>
<keyword evidence="2 3" id="KW-0833">Ubl conjugation pathway</keyword>
<dbReference type="InterPro" id="IPR036296">
    <property type="entry name" value="SKP1-like_dim_sf"/>
</dbReference>
<evidence type="ECO:0008006" key="7">
    <source>
        <dbReference type="Google" id="ProtNLM"/>
    </source>
</evidence>
<dbReference type="InterPro" id="IPR016897">
    <property type="entry name" value="SKP1"/>
</dbReference>
<dbReference type="PIRSF" id="PIRSF028729">
    <property type="entry name" value="E3_ubiquit_lig_SCF_Skp"/>
    <property type="match status" value="1"/>
</dbReference>
<dbReference type="AlphaFoldDB" id="A0A7S4FX05"/>
<dbReference type="Pfam" id="PF01466">
    <property type="entry name" value="Skp1"/>
    <property type="match status" value="1"/>
</dbReference>
<dbReference type="SMART" id="SM00512">
    <property type="entry name" value="Skp1"/>
    <property type="match status" value="1"/>
</dbReference>
<organism evidence="6">
    <name type="scientific">Eutreptiella gymnastica</name>
    <dbReference type="NCBI Taxonomy" id="73025"/>
    <lineage>
        <taxon>Eukaryota</taxon>
        <taxon>Discoba</taxon>
        <taxon>Euglenozoa</taxon>
        <taxon>Euglenida</taxon>
        <taxon>Spirocuta</taxon>
        <taxon>Euglenophyceae</taxon>
        <taxon>Eutreptiales</taxon>
        <taxon>Eutreptiaceae</taxon>
        <taxon>Eutreptiella</taxon>
    </lineage>
</organism>
<dbReference type="GO" id="GO:0016567">
    <property type="term" value="P:protein ubiquitination"/>
    <property type="evidence" value="ECO:0007669"/>
    <property type="project" value="UniProtKB-UniPathway"/>
</dbReference>
<dbReference type="SUPFAM" id="SSF54695">
    <property type="entry name" value="POZ domain"/>
    <property type="match status" value="1"/>
</dbReference>
<name>A0A7S4FX05_9EUGL</name>
<evidence type="ECO:0000256" key="2">
    <source>
        <dbReference type="ARBA" id="ARBA00022786"/>
    </source>
</evidence>
<dbReference type="Gene3D" id="3.30.710.10">
    <property type="entry name" value="Potassium Channel Kv1.1, Chain A"/>
    <property type="match status" value="1"/>
</dbReference>
<accession>A0A7S4FX05</accession>
<gene>
    <name evidence="6" type="ORF">EGYM00163_LOCUS29056</name>
</gene>
<dbReference type="InterPro" id="IPR016072">
    <property type="entry name" value="Skp1_comp_dimer"/>
</dbReference>
<protein>
    <recommendedName>
        <fullName evidence="7">SKP1-like protein</fullName>
    </recommendedName>
</protein>
<proteinExistence type="inferred from homology"/>
<dbReference type="UniPathway" id="UPA00143"/>
<evidence type="ECO:0000256" key="3">
    <source>
        <dbReference type="PIRNR" id="PIRNR028729"/>
    </source>
</evidence>
<evidence type="ECO:0000259" key="5">
    <source>
        <dbReference type="Pfam" id="PF03931"/>
    </source>
</evidence>
<dbReference type="EMBL" id="HBJA01083246">
    <property type="protein sequence ID" value="CAE0817888.1"/>
    <property type="molecule type" value="Transcribed_RNA"/>
</dbReference>
<dbReference type="FunFam" id="3.30.710.10:FF:000026">
    <property type="entry name" value="E3 ubiquitin ligase complex SCF subunit"/>
    <property type="match status" value="1"/>
</dbReference>
<dbReference type="InterPro" id="IPR016073">
    <property type="entry name" value="Skp1_comp_POZ"/>
</dbReference>
<dbReference type="Pfam" id="PF03931">
    <property type="entry name" value="Skp1_POZ"/>
    <property type="match status" value="1"/>
</dbReference>